<dbReference type="InterPro" id="IPR050988">
    <property type="entry name" value="Mannitol_DH/Oxidoreductase"/>
</dbReference>
<dbReference type="InterPro" id="IPR008927">
    <property type="entry name" value="6-PGluconate_DH-like_C_sf"/>
</dbReference>
<organism evidence="5 6">
    <name type="scientific">Marinomonas arenicola</name>
    <dbReference type="NCBI Taxonomy" id="569601"/>
    <lineage>
        <taxon>Bacteria</taxon>
        <taxon>Pseudomonadati</taxon>
        <taxon>Pseudomonadota</taxon>
        <taxon>Gammaproteobacteria</taxon>
        <taxon>Oceanospirillales</taxon>
        <taxon>Oceanospirillaceae</taxon>
        <taxon>Marinomonas</taxon>
    </lineage>
</organism>
<dbReference type="InterPro" id="IPR036291">
    <property type="entry name" value="NAD(P)-bd_dom_sf"/>
</dbReference>
<keyword evidence="2" id="KW-0520">NAD</keyword>
<evidence type="ECO:0000259" key="4">
    <source>
        <dbReference type="Pfam" id="PF08125"/>
    </source>
</evidence>
<dbReference type="SUPFAM" id="SSF51735">
    <property type="entry name" value="NAD(P)-binding Rossmann-fold domains"/>
    <property type="match status" value="1"/>
</dbReference>
<dbReference type="InterPro" id="IPR023027">
    <property type="entry name" value="Mannitol_DH_CS"/>
</dbReference>
<dbReference type="PANTHER" id="PTHR43362">
    <property type="entry name" value="MANNITOL DEHYDROGENASE DSF1-RELATED"/>
    <property type="match status" value="1"/>
</dbReference>
<dbReference type="PROSITE" id="PS00974">
    <property type="entry name" value="MANNITOL_DHGENASE"/>
    <property type="match status" value="1"/>
</dbReference>
<dbReference type="PANTHER" id="PTHR43362:SF1">
    <property type="entry name" value="MANNITOL DEHYDROGENASE 2-RELATED"/>
    <property type="match status" value="1"/>
</dbReference>
<dbReference type="InterPro" id="IPR013131">
    <property type="entry name" value="Mannitol_DH_N"/>
</dbReference>
<protein>
    <submittedName>
        <fullName evidence="5">Mannitol dehydrogenase family protein</fullName>
        <ecNumber evidence="5">1.1.1.-</ecNumber>
    </submittedName>
</protein>
<evidence type="ECO:0000256" key="1">
    <source>
        <dbReference type="ARBA" id="ARBA00023002"/>
    </source>
</evidence>
<feature type="domain" description="Mannitol dehydrogenase C-terminal" evidence="4">
    <location>
        <begin position="285"/>
        <end position="478"/>
    </location>
</feature>
<dbReference type="InterPro" id="IPR013328">
    <property type="entry name" value="6PGD_dom2"/>
</dbReference>
<dbReference type="EC" id="1.1.1.-" evidence="5"/>
<dbReference type="InterPro" id="IPR000669">
    <property type="entry name" value="Mannitol_DH"/>
</dbReference>
<dbReference type="RefSeq" id="WP_341567516.1">
    <property type="nucleotide sequence ID" value="NZ_JBAKAR010000009.1"/>
</dbReference>
<dbReference type="Proteomes" id="UP001379949">
    <property type="component" value="Unassembled WGS sequence"/>
</dbReference>
<dbReference type="PRINTS" id="PR00084">
    <property type="entry name" value="MTLDHDRGNASE"/>
</dbReference>
<dbReference type="Pfam" id="PF01232">
    <property type="entry name" value="Mannitol_dh"/>
    <property type="match status" value="1"/>
</dbReference>
<gene>
    <name evidence="5" type="ORF">V6242_11970</name>
</gene>
<evidence type="ECO:0000313" key="6">
    <source>
        <dbReference type="Proteomes" id="UP001379949"/>
    </source>
</evidence>
<evidence type="ECO:0000256" key="2">
    <source>
        <dbReference type="ARBA" id="ARBA00023027"/>
    </source>
</evidence>
<evidence type="ECO:0000259" key="3">
    <source>
        <dbReference type="Pfam" id="PF01232"/>
    </source>
</evidence>
<comment type="caution">
    <text evidence="5">The sequence shown here is derived from an EMBL/GenBank/DDBJ whole genome shotgun (WGS) entry which is preliminary data.</text>
</comment>
<dbReference type="InterPro" id="IPR013118">
    <property type="entry name" value="Mannitol_DH_C"/>
</dbReference>
<reference evidence="5 6" key="1">
    <citation type="submission" date="2024-02" db="EMBL/GenBank/DDBJ databases">
        <title>Bacteria isolated from the canopy kelp, Nereocystis luetkeana.</title>
        <authorList>
            <person name="Pfister C.A."/>
            <person name="Younker I.T."/>
            <person name="Light S.H."/>
        </authorList>
    </citation>
    <scope>NUCLEOTIDE SEQUENCE [LARGE SCALE GENOMIC DNA]</scope>
    <source>
        <strain evidence="5 6">TI.4.07</strain>
    </source>
</reference>
<accession>A0ABU9G5V5</accession>
<dbReference type="Pfam" id="PF08125">
    <property type="entry name" value="Mannitol_dh_C"/>
    <property type="match status" value="1"/>
</dbReference>
<name>A0ABU9G5V5_9GAMM</name>
<evidence type="ECO:0000313" key="5">
    <source>
        <dbReference type="EMBL" id="MEL0613863.1"/>
    </source>
</evidence>
<keyword evidence="6" id="KW-1185">Reference proteome</keyword>
<keyword evidence="1 5" id="KW-0560">Oxidoreductase</keyword>
<feature type="domain" description="Mannitol dehydrogenase N-terminal" evidence="3">
    <location>
        <begin position="29"/>
        <end position="276"/>
    </location>
</feature>
<dbReference type="Gene3D" id="1.10.1040.10">
    <property type="entry name" value="N-(1-d-carboxylethyl)-l-norvaline Dehydrogenase, domain 2"/>
    <property type="match status" value="1"/>
</dbReference>
<sequence length="498" mass="55292">MLSRSKSKAFCEAKSLIKTDYSRTKLETKIVHLGFGAFHRAHQAVYTDLANQEADPSWGIFGINLFRKGPLTQSFSEQDNLAVLIEKGAQETTKRLVRSFTGAMNIDDKGVQAALDKLCEPQVAIVSLTVTEKGYCLTPEGRINGNNELILEDLKHPEAPRSAIGIICEALRLRKTLALPAFTVMSCDNIPENGRKTKTAVVEYAELIDPELASWIAQEVTFPSTMVDRIVPAMSDASFAQIEQETGLSDAFGLISETFKQWVIEDQFCSGRPNWHLSGAMMVDDVLPYEEMKLRMLNGSHSFLAYVGGLCGHDYIYQCMQDSLLKDITLALMINEQAPSLSSQLDVDLKQYAELLIARFSNQSIKHQTAQIAMDGSQKLPPRVIDSILTLVSKPSYDASQAPQTLLLLLAAWMHFIQGKHTADFQLIDPEATTLKALLAVDNDKKCASLLQFKAVFSDAFMAHQDLVQQITHFYYAIDQQGIRAVLDGFVTSTRSPK</sequence>
<dbReference type="EMBL" id="JBAKAR010000009">
    <property type="protein sequence ID" value="MEL0613863.1"/>
    <property type="molecule type" value="Genomic_DNA"/>
</dbReference>
<dbReference type="GO" id="GO:0016491">
    <property type="term" value="F:oxidoreductase activity"/>
    <property type="evidence" value="ECO:0007669"/>
    <property type="project" value="UniProtKB-KW"/>
</dbReference>
<proteinExistence type="predicted"/>
<dbReference type="Gene3D" id="3.40.50.720">
    <property type="entry name" value="NAD(P)-binding Rossmann-like Domain"/>
    <property type="match status" value="1"/>
</dbReference>
<dbReference type="SUPFAM" id="SSF48179">
    <property type="entry name" value="6-phosphogluconate dehydrogenase C-terminal domain-like"/>
    <property type="match status" value="1"/>
</dbReference>